<dbReference type="GO" id="GO:0003676">
    <property type="term" value="F:nucleic acid binding"/>
    <property type="evidence" value="ECO:0007669"/>
    <property type="project" value="InterPro"/>
</dbReference>
<protein>
    <recommendedName>
        <fullName evidence="1">RNase H type-1 domain-containing protein</fullName>
    </recommendedName>
</protein>
<feature type="non-terminal residue" evidence="2">
    <location>
        <position position="80"/>
    </location>
</feature>
<sequence>MVAVELGLRAIITAGYRSTRVVVRSDNAGVVQALSKRSSKHIQQKSVLREILSVCEAYNIEIEPRWISTEENPADNPSRG</sequence>
<reference evidence="2 3" key="1">
    <citation type="journal article" date="2019" name="Nat. Ecol. Evol.">
        <title>Megaphylogeny resolves global patterns of mushroom evolution.</title>
        <authorList>
            <person name="Varga T."/>
            <person name="Krizsan K."/>
            <person name="Foldi C."/>
            <person name="Dima B."/>
            <person name="Sanchez-Garcia M."/>
            <person name="Sanchez-Ramirez S."/>
            <person name="Szollosi G.J."/>
            <person name="Szarkandi J.G."/>
            <person name="Papp V."/>
            <person name="Albert L."/>
            <person name="Andreopoulos W."/>
            <person name="Angelini C."/>
            <person name="Antonin V."/>
            <person name="Barry K.W."/>
            <person name="Bougher N.L."/>
            <person name="Buchanan P."/>
            <person name="Buyck B."/>
            <person name="Bense V."/>
            <person name="Catcheside P."/>
            <person name="Chovatia M."/>
            <person name="Cooper J."/>
            <person name="Damon W."/>
            <person name="Desjardin D."/>
            <person name="Finy P."/>
            <person name="Geml J."/>
            <person name="Haridas S."/>
            <person name="Hughes K."/>
            <person name="Justo A."/>
            <person name="Karasinski D."/>
            <person name="Kautmanova I."/>
            <person name="Kiss B."/>
            <person name="Kocsube S."/>
            <person name="Kotiranta H."/>
            <person name="LaButti K.M."/>
            <person name="Lechner B.E."/>
            <person name="Liimatainen K."/>
            <person name="Lipzen A."/>
            <person name="Lukacs Z."/>
            <person name="Mihaltcheva S."/>
            <person name="Morgado L.N."/>
            <person name="Niskanen T."/>
            <person name="Noordeloos M.E."/>
            <person name="Ohm R.A."/>
            <person name="Ortiz-Santana B."/>
            <person name="Ovrebo C."/>
            <person name="Racz N."/>
            <person name="Riley R."/>
            <person name="Savchenko A."/>
            <person name="Shiryaev A."/>
            <person name="Soop K."/>
            <person name="Spirin V."/>
            <person name="Szebenyi C."/>
            <person name="Tomsovsky M."/>
            <person name="Tulloss R.E."/>
            <person name="Uehling J."/>
            <person name="Grigoriev I.V."/>
            <person name="Vagvolgyi C."/>
            <person name="Papp T."/>
            <person name="Martin F.M."/>
            <person name="Miettinen O."/>
            <person name="Hibbett D.S."/>
            <person name="Nagy L.G."/>
        </authorList>
    </citation>
    <scope>NUCLEOTIDE SEQUENCE [LARGE SCALE GENOMIC DNA]</scope>
    <source>
        <strain evidence="2 3">CBS 166.37</strain>
    </source>
</reference>
<dbReference type="PANTHER" id="PTHR33050">
    <property type="entry name" value="REVERSE TRANSCRIPTASE DOMAIN-CONTAINING PROTEIN"/>
    <property type="match status" value="1"/>
</dbReference>
<feature type="domain" description="RNase H type-1" evidence="1">
    <location>
        <begin position="3"/>
        <end position="72"/>
    </location>
</feature>
<dbReference type="OrthoDB" id="3255824at2759"/>
<dbReference type="AlphaFoldDB" id="A0A5C3LG37"/>
<dbReference type="InterPro" id="IPR052055">
    <property type="entry name" value="Hepadnavirus_pol/RT"/>
</dbReference>
<proteinExistence type="predicted"/>
<dbReference type="PANTHER" id="PTHR33050:SF7">
    <property type="entry name" value="RIBONUCLEASE H"/>
    <property type="match status" value="1"/>
</dbReference>
<dbReference type="GO" id="GO:0004523">
    <property type="term" value="F:RNA-DNA hybrid ribonuclease activity"/>
    <property type="evidence" value="ECO:0007669"/>
    <property type="project" value="InterPro"/>
</dbReference>
<evidence type="ECO:0000313" key="3">
    <source>
        <dbReference type="Proteomes" id="UP000308652"/>
    </source>
</evidence>
<name>A0A5C3LG37_9AGAR</name>
<gene>
    <name evidence="2" type="ORF">BDQ12DRAFT_582688</name>
</gene>
<dbReference type="EMBL" id="ML213720">
    <property type="protein sequence ID" value="TFK31672.1"/>
    <property type="molecule type" value="Genomic_DNA"/>
</dbReference>
<dbReference type="InterPro" id="IPR002156">
    <property type="entry name" value="RNaseH_domain"/>
</dbReference>
<organism evidence="2 3">
    <name type="scientific">Crucibulum laeve</name>
    <dbReference type="NCBI Taxonomy" id="68775"/>
    <lineage>
        <taxon>Eukaryota</taxon>
        <taxon>Fungi</taxon>
        <taxon>Dikarya</taxon>
        <taxon>Basidiomycota</taxon>
        <taxon>Agaricomycotina</taxon>
        <taxon>Agaricomycetes</taxon>
        <taxon>Agaricomycetidae</taxon>
        <taxon>Agaricales</taxon>
        <taxon>Agaricineae</taxon>
        <taxon>Nidulariaceae</taxon>
        <taxon>Crucibulum</taxon>
    </lineage>
</organism>
<dbReference type="Pfam" id="PF13456">
    <property type="entry name" value="RVT_3"/>
    <property type="match status" value="1"/>
</dbReference>
<keyword evidence="3" id="KW-1185">Reference proteome</keyword>
<dbReference type="Proteomes" id="UP000308652">
    <property type="component" value="Unassembled WGS sequence"/>
</dbReference>
<accession>A0A5C3LG37</accession>
<evidence type="ECO:0000259" key="1">
    <source>
        <dbReference type="Pfam" id="PF13456"/>
    </source>
</evidence>
<evidence type="ECO:0000313" key="2">
    <source>
        <dbReference type="EMBL" id="TFK31672.1"/>
    </source>
</evidence>